<evidence type="ECO:0000259" key="1">
    <source>
        <dbReference type="Pfam" id="PF06904"/>
    </source>
</evidence>
<protein>
    <submittedName>
        <fullName evidence="2">Extensin</fullName>
    </submittedName>
</protein>
<proteinExistence type="predicted"/>
<dbReference type="PATRIC" id="fig|1461581.3.peg.2023"/>
<dbReference type="RefSeq" id="WP_082050027.1">
    <property type="nucleotide sequence ID" value="NZ_LK391969.1"/>
</dbReference>
<evidence type="ECO:0000313" key="2">
    <source>
        <dbReference type="EMBL" id="CEA05383.1"/>
    </source>
</evidence>
<dbReference type="EMBL" id="LM997413">
    <property type="protein sequence ID" value="CEA05383.1"/>
    <property type="molecule type" value="Genomic_DNA"/>
</dbReference>
<feature type="domain" description="Extensin-like C-terminal" evidence="1">
    <location>
        <begin position="63"/>
        <end position="239"/>
    </location>
</feature>
<dbReference type="AlphaFoldDB" id="A0A078MDB6"/>
<reference evidence="2" key="1">
    <citation type="submission" date="2014-07" db="EMBL/GenBank/DDBJ databases">
        <authorList>
            <person name="Urmite Genomes Urmite Genomes"/>
        </authorList>
    </citation>
    <scope>NUCLEOTIDE SEQUENCE</scope>
    <source>
        <strain evidence="2">12M76_air</strain>
    </source>
</reference>
<name>A0A078MDB6_9PSED</name>
<dbReference type="Pfam" id="PF06904">
    <property type="entry name" value="Extensin-like_C"/>
    <property type="match status" value="1"/>
</dbReference>
<gene>
    <name evidence="2" type="ORF">BN1049_02052</name>
</gene>
<dbReference type="InterPro" id="IPR009683">
    <property type="entry name" value="Extensin-like_C"/>
</dbReference>
<accession>A0A078MDB6</accession>
<dbReference type="EMBL" id="LK391969">
    <property type="protein sequence ID" value="CEF27107.1"/>
    <property type="molecule type" value="Genomic_DNA"/>
</dbReference>
<organism evidence="2">
    <name type="scientific">Pseudomonas saudimassiliensis</name>
    <dbReference type="NCBI Taxonomy" id="1461581"/>
    <lineage>
        <taxon>Bacteria</taxon>
        <taxon>Pseudomonadati</taxon>
        <taxon>Pseudomonadota</taxon>
        <taxon>Gammaproteobacteria</taxon>
        <taxon>Pseudomonadales</taxon>
        <taxon>Pseudomonadaceae</taxon>
        <taxon>Pseudomonas</taxon>
    </lineage>
</organism>
<sequence length="239" mass="26829">MKTALFRLLKWLLVLGIIAAAVLTRPWDHIPPEWHPWQPLAIDHPMTVVSKWKLAQLRDDPQQCLAVLETAPDGAIDYLALDDYTPVAGCPLSNVVRVTRTGVRFSSTFTVTCPVAVAWVMFERQQLQPLAQQHLASPLVRVDHLGSFACRNIYHREGARRSQHATANAFDVAGFRFENGEQVSVLKHWDDQDAANKSAFLKQAHEAACGYFGTVLGPDYNQPHENHFHFDASGFGFCR</sequence>